<evidence type="ECO:0000313" key="2">
    <source>
        <dbReference type="EMBL" id="MBA5687616.1"/>
    </source>
</evidence>
<dbReference type="Proteomes" id="UP000573499">
    <property type="component" value="Unassembled WGS sequence"/>
</dbReference>
<accession>A0A7W2IKQ4</accession>
<dbReference type="EMBL" id="JACEZU010000005">
    <property type="protein sequence ID" value="MBA5687616.1"/>
    <property type="molecule type" value="Genomic_DNA"/>
</dbReference>
<evidence type="ECO:0000313" key="3">
    <source>
        <dbReference type="Proteomes" id="UP000573499"/>
    </source>
</evidence>
<protein>
    <submittedName>
        <fullName evidence="2">Uncharacterized protein</fullName>
    </submittedName>
</protein>
<dbReference type="RefSeq" id="WP_182153476.1">
    <property type="nucleotide sequence ID" value="NZ_JACEZU010000005.1"/>
</dbReference>
<name>A0A7W2IKQ4_9BURK</name>
<feature type="region of interest" description="Disordered" evidence="1">
    <location>
        <begin position="1"/>
        <end position="26"/>
    </location>
</feature>
<evidence type="ECO:0000256" key="1">
    <source>
        <dbReference type="SAM" id="MobiDB-lite"/>
    </source>
</evidence>
<keyword evidence="3" id="KW-1185">Reference proteome</keyword>
<gene>
    <name evidence="2" type="ORF">H3H39_11210</name>
</gene>
<comment type="caution">
    <text evidence="2">The sequence shown here is derived from an EMBL/GenBank/DDBJ whole genome shotgun (WGS) entry which is preliminary data.</text>
</comment>
<reference evidence="2 3" key="1">
    <citation type="submission" date="2020-07" db="EMBL/GenBank/DDBJ databases">
        <title>Novel species isolated from subtropical streams in China.</title>
        <authorList>
            <person name="Lu H."/>
        </authorList>
    </citation>
    <scope>NUCLEOTIDE SEQUENCE [LARGE SCALE GENOMIC DNA]</scope>
    <source>
        <strain evidence="2 3">LX47W</strain>
    </source>
</reference>
<organism evidence="2 3">
    <name type="scientific">Rugamonas apoptosis</name>
    <dbReference type="NCBI Taxonomy" id="2758570"/>
    <lineage>
        <taxon>Bacteria</taxon>
        <taxon>Pseudomonadati</taxon>
        <taxon>Pseudomonadota</taxon>
        <taxon>Betaproteobacteria</taxon>
        <taxon>Burkholderiales</taxon>
        <taxon>Oxalobacteraceae</taxon>
        <taxon>Telluria group</taxon>
        <taxon>Rugamonas</taxon>
    </lineage>
</organism>
<sequence length="85" mass="9564">MEQQKEVDQRYLVQQNKVSDGDTKPPVFAKVMRGKTGAFEGVSFIKSKDKATVMTITEANQAIEWATKKKPNAREYVTKIICVGQ</sequence>
<dbReference type="AlphaFoldDB" id="A0A7W2IKQ4"/>
<proteinExistence type="predicted"/>